<dbReference type="SFLD" id="SFLDG00179">
    <property type="entry name" value="mandelate_racemase"/>
    <property type="match status" value="1"/>
</dbReference>
<evidence type="ECO:0000256" key="1">
    <source>
        <dbReference type="ARBA" id="ARBA00001946"/>
    </source>
</evidence>
<dbReference type="SMART" id="SM00922">
    <property type="entry name" value="MR_MLE"/>
    <property type="match status" value="1"/>
</dbReference>
<dbReference type="InterPro" id="IPR046945">
    <property type="entry name" value="RHMD-like"/>
</dbReference>
<dbReference type="InterPro" id="IPR036849">
    <property type="entry name" value="Enolase-like_C_sf"/>
</dbReference>
<dbReference type="InterPro" id="IPR013342">
    <property type="entry name" value="Mandelate_racemase_C"/>
</dbReference>
<sequence>MKIARIEDLHANAGWRNFSFLKITTDDGLVGWSEYTEADGSRGLTAVIHGMTEPLIGTDPRAVQAIESMLYVKQVQAPNGVNQRAIAAIVNALLDIKGKALGVPVYELFGGPIRTRIPVYWSHCGTYRVRDHELVGAPPLRTYDDIAALGAEVKRRGYTALKTNILPWDGEKLTSFVPGFGRSPGYPELNCDRSVLASLRKQLAAFREGAGPDMGLHLDVNYHFKTEGNLQVAKAVEPFDLAWLEIDTWDPASLALIRGKAPCPIASLESVTGRRAFRPFLDAYATDVAIIDVIWNGFLESIKIAAMAEAYEVNVAPHNYYGHLCSAVSAHFCAVVPNFRVMEIDIDSVAWRDELFINAPMMENGALVLPDRPGWGVDVNEAAVRAHPPKGK</sequence>
<gene>
    <name evidence="5" type="ORF">CCS01_30680</name>
</gene>
<protein>
    <recommendedName>
        <fullName evidence="4">Mandelate racemase/muconate lactonizing enzyme C-terminal domain-containing protein</fullName>
    </recommendedName>
</protein>
<dbReference type="AlphaFoldDB" id="A0A2S6MUZ9"/>
<dbReference type="SFLD" id="SFLDS00001">
    <property type="entry name" value="Enolase"/>
    <property type="match status" value="1"/>
</dbReference>
<dbReference type="GO" id="GO:0000287">
    <property type="term" value="F:magnesium ion binding"/>
    <property type="evidence" value="ECO:0007669"/>
    <property type="project" value="TreeGrafter"/>
</dbReference>
<dbReference type="RefSeq" id="WP_104522913.1">
    <property type="nucleotide sequence ID" value="NZ_NHRY01000272.1"/>
</dbReference>
<name>A0A2S6MUZ9_RHOGL</name>
<evidence type="ECO:0000313" key="6">
    <source>
        <dbReference type="Proteomes" id="UP000239724"/>
    </source>
</evidence>
<keyword evidence="2" id="KW-0479">Metal-binding</keyword>
<evidence type="ECO:0000256" key="3">
    <source>
        <dbReference type="ARBA" id="ARBA00022842"/>
    </source>
</evidence>
<proteinExistence type="predicted"/>
<keyword evidence="6" id="KW-1185">Reference proteome</keyword>
<dbReference type="PANTHER" id="PTHR13794">
    <property type="entry name" value="ENOLASE SUPERFAMILY, MANDELATE RACEMASE"/>
    <property type="match status" value="1"/>
</dbReference>
<dbReference type="OrthoDB" id="7511553at2"/>
<dbReference type="CDD" id="cd03316">
    <property type="entry name" value="MR_like"/>
    <property type="match status" value="1"/>
</dbReference>
<organism evidence="5 6">
    <name type="scientific">Rhodopila globiformis</name>
    <name type="common">Rhodopseudomonas globiformis</name>
    <dbReference type="NCBI Taxonomy" id="1071"/>
    <lineage>
        <taxon>Bacteria</taxon>
        <taxon>Pseudomonadati</taxon>
        <taxon>Pseudomonadota</taxon>
        <taxon>Alphaproteobacteria</taxon>
        <taxon>Acetobacterales</taxon>
        <taxon>Acetobacteraceae</taxon>
        <taxon>Rhodopila</taxon>
    </lineage>
</organism>
<reference evidence="5 6" key="1">
    <citation type="journal article" date="2018" name="Arch. Microbiol.">
        <title>New insights into the metabolic potential of the phototrophic purple bacterium Rhodopila globiformis DSM 161(T) from its draft genome sequence and evidence for a vanadium-dependent nitrogenase.</title>
        <authorList>
            <person name="Imhoff J.F."/>
            <person name="Rahn T."/>
            <person name="Kunzel S."/>
            <person name="Neulinger S.C."/>
        </authorList>
    </citation>
    <scope>NUCLEOTIDE SEQUENCE [LARGE SCALE GENOMIC DNA]</scope>
    <source>
        <strain evidence="5 6">DSM 161</strain>
    </source>
</reference>
<dbReference type="Gene3D" id="3.20.20.120">
    <property type="entry name" value="Enolase-like C-terminal domain"/>
    <property type="match status" value="1"/>
</dbReference>
<evidence type="ECO:0000313" key="5">
    <source>
        <dbReference type="EMBL" id="PPQ26190.1"/>
    </source>
</evidence>
<dbReference type="InterPro" id="IPR013341">
    <property type="entry name" value="Mandelate_racemase_N_dom"/>
</dbReference>
<dbReference type="GO" id="GO:0016052">
    <property type="term" value="P:carbohydrate catabolic process"/>
    <property type="evidence" value="ECO:0007669"/>
    <property type="project" value="TreeGrafter"/>
</dbReference>
<evidence type="ECO:0000256" key="2">
    <source>
        <dbReference type="ARBA" id="ARBA00022723"/>
    </source>
</evidence>
<accession>A0A2S6MUZ9</accession>
<comment type="cofactor">
    <cofactor evidence="1">
        <name>Mg(2+)</name>
        <dbReference type="ChEBI" id="CHEBI:18420"/>
    </cofactor>
</comment>
<evidence type="ECO:0000259" key="4">
    <source>
        <dbReference type="SMART" id="SM00922"/>
    </source>
</evidence>
<keyword evidence="3" id="KW-0460">Magnesium</keyword>
<dbReference type="Pfam" id="PF13378">
    <property type="entry name" value="MR_MLE_C"/>
    <property type="match status" value="1"/>
</dbReference>
<dbReference type="Proteomes" id="UP000239724">
    <property type="component" value="Unassembled WGS sequence"/>
</dbReference>
<comment type="caution">
    <text evidence="5">The sequence shown here is derived from an EMBL/GenBank/DDBJ whole genome shotgun (WGS) entry which is preliminary data.</text>
</comment>
<dbReference type="SUPFAM" id="SSF51604">
    <property type="entry name" value="Enolase C-terminal domain-like"/>
    <property type="match status" value="1"/>
</dbReference>
<dbReference type="EMBL" id="NHRY01000272">
    <property type="protein sequence ID" value="PPQ26190.1"/>
    <property type="molecule type" value="Genomic_DNA"/>
</dbReference>
<dbReference type="InterPro" id="IPR029065">
    <property type="entry name" value="Enolase_C-like"/>
</dbReference>
<dbReference type="GO" id="GO:0016836">
    <property type="term" value="F:hydro-lyase activity"/>
    <property type="evidence" value="ECO:0007669"/>
    <property type="project" value="TreeGrafter"/>
</dbReference>
<dbReference type="Pfam" id="PF02746">
    <property type="entry name" value="MR_MLE_N"/>
    <property type="match status" value="1"/>
</dbReference>
<dbReference type="SUPFAM" id="SSF54826">
    <property type="entry name" value="Enolase N-terminal domain-like"/>
    <property type="match status" value="1"/>
</dbReference>
<dbReference type="InterPro" id="IPR029017">
    <property type="entry name" value="Enolase-like_N"/>
</dbReference>
<dbReference type="Gene3D" id="3.30.390.10">
    <property type="entry name" value="Enolase-like, N-terminal domain"/>
    <property type="match status" value="1"/>
</dbReference>
<dbReference type="PANTHER" id="PTHR13794:SF58">
    <property type="entry name" value="MITOCHONDRIAL ENOLASE SUPERFAMILY MEMBER 1"/>
    <property type="match status" value="1"/>
</dbReference>
<feature type="domain" description="Mandelate racemase/muconate lactonizing enzyme C-terminal" evidence="4">
    <location>
        <begin position="143"/>
        <end position="264"/>
    </location>
</feature>